<keyword evidence="4 7" id="KW-0812">Transmembrane</keyword>
<keyword evidence="3 7" id="KW-1134">Transmembrane beta strand</keyword>
<evidence type="ECO:0000256" key="4">
    <source>
        <dbReference type="ARBA" id="ARBA00022692"/>
    </source>
</evidence>
<dbReference type="Proteomes" id="UP000184036">
    <property type="component" value="Unassembled WGS sequence"/>
</dbReference>
<evidence type="ECO:0000256" key="1">
    <source>
        <dbReference type="ARBA" id="ARBA00004571"/>
    </source>
</evidence>
<reference evidence="9" key="1">
    <citation type="submission" date="2016-11" db="EMBL/GenBank/DDBJ databases">
        <authorList>
            <person name="Varghese N."/>
            <person name="Submissions S."/>
        </authorList>
    </citation>
    <scope>NUCLEOTIDE SEQUENCE [LARGE SCALE GENOMIC DNA]</scope>
    <source>
        <strain evidence="9">DSM 19741</strain>
    </source>
</reference>
<keyword evidence="2 7" id="KW-0813">Transport</keyword>
<dbReference type="PROSITE" id="PS52016">
    <property type="entry name" value="TONB_DEPENDENT_REC_3"/>
    <property type="match status" value="1"/>
</dbReference>
<dbReference type="GO" id="GO:0009279">
    <property type="term" value="C:cell outer membrane"/>
    <property type="evidence" value="ECO:0007669"/>
    <property type="project" value="UniProtKB-SubCell"/>
</dbReference>
<dbReference type="SUPFAM" id="SSF56935">
    <property type="entry name" value="Porins"/>
    <property type="match status" value="1"/>
</dbReference>
<evidence type="ECO:0000256" key="2">
    <source>
        <dbReference type="ARBA" id="ARBA00022448"/>
    </source>
</evidence>
<keyword evidence="9" id="KW-1185">Reference proteome</keyword>
<evidence type="ECO:0000256" key="5">
    <source>
        <dbReference type="ARBA" id="ARBA00023136"/>
    </source>
</evidence>
<dbReference type="AlphaFoldDB" id="A0A1M5ELN1"/>
<dbReference type="RefSeq" id="WP_234972878.1">
    <property type="nucleotide sequence ID" value="NZ_FQWE01000001.1"/>
</dbReference>
<name>A0A1M5ELN1_9FLAO</name>
<evidence type="ECO:0000256" key="7">
    <source>
        <dbReference type="PROSITE-ProRule" id="PRU01360"/>
    </source>
</evidence>
<sequence length="192" mass="21122">METTDEVNLGLDFGFFNNRLKGSFDAYSRKTTGALVKTPIPLELGPKSYYSNFMDVSNKGIEISLGGDIVRSTDFVWSTTVNWSFNRNKLVKLNGASINPFQLDYYIEGQPVGTIKGYKVTKIFNSQDEIDALNAASPSGLYDKASTSIGDFMMEDVNKDGLITADDKAVIGDIQPKFFGGISNTLAYKNFS</sequence>
<keyword evidence="6 7" id="KW-0998">Cell outer membrane</keyword>
<evidence type="ECO:0000256" key="6">
    <source>
        <dbReference type="ARBA" id="ARBA00023237"/>
    </source>
</evidence>
<gene>
    <name evidence="8" type="ORF">SAMN05444396_101459</name>
</gene>
<dbReference type="Gene3D" id="2.40.170.20">
    <property type="entry name" value="TonB-dependent receptor, beta-barrel domain"/>
    <property type="match status" value="1"/>
</dbReference>
<keyword evidence="5 7" id="KW-0472">Membrane</keyword>
<proteinExistence type="inferred from homology"/>
<organism evidence="8 9">
    <name type="scientific">Flavobacterium segetis</name>
    <dbReference type="NCBI Taxonomy" id="271157"/>
    <lineage>
        <taxon>Bacteria</taxon>
        <taxon>Pseudomonadati</taxon>
        <taxon>Bacteroidota</taxon>
        <taxon>Flavobacteriia</taxon>
        <taxon>Flavobacteriales</taxon>
        <taxon>Flavobacteriaceae</taxon>
        <taxon>Flavobacterium</taxon>
    </lineage>
</organism>
<accession>A0A1M5ELN1</accession>
<protein>
    <recommendedName>
        <fullName evidence="10">TonB dependent receptor</fullName>
    </recommendedName>
</protein>
<evidence type="ECO:0000313" key="8">
    <source>
        <dbReference type="EMBL" id="SHF80105.1"/>
    </source>
</evidence>
<comment type="subcellular location">
    <subcellularLocation>
        <location evidence="1 7">Cell outer membrane</location>
        <topology evidence="1 7">Multi-pass membrane protein</topology>
    </subcellularLocation>
</comment>
<dbReference type="STRING" id="271157.SAMN05444396_101459"/>
<dbReference type="EMBL" id="FQWE01000001">
    <property type="protein sequence ID" value="SHF80105.1"/>
    <property type="molecule type" value="Genomic_DNA"/>
</dbReference>
<dbReference type="InterPro" id="IPR036942">
    <property type="entry name" value="Beta-barrel_TonB_sf"/>
</dbReference>
<evidence type="ECO:0000256" key="3">
    <source>
        <dbReference type="ARBA" id="ARBA00022452"/>
    </source>
</evidence>
<evidence type="ECO:0008006" key="10">
    <source>
        <dbReference type="Google" id="ProtNLM"/>
    </source>
</evidence>
<dbReference type="InterPro" id="IPR039426">
    <property type="entry name" value="TonB-dep_rcpt-like"/>
</dbReference>
<comment type="similarity">
    <text evidence="7">Belongs to the TonB-dependent receptor family.</text>
</comment>
<evidence type="ECO:0000313" key="9">
    <source>
        <dbReference type="Proteomes" id="UP000184036"/>
    </source>
</evidence>